<sequence>MKRTPRLVPIGARQPSQKAEARLRQAWHFVVGPALADRTRPLRVDRDILVMGCWELSRIAALREAAEAVWPQVRDRIHRALGLSLKGLQIIPCDPPGEVPERHEDPDPLRRALRLLEARRKERIRLGLESE</sequence>
<organism evidence="1 2">
    <name type="scientific">Candidatus Geothrix odensensis</name>
    <dbReference type="NCBI Taxonomy" id="2954440"/>
    <lineage>
        <taxon>Bacteria</taxon>
        <taxon>Pseudomonadati</taxon>
        <taxon>Acidobacteriota</taxon>
        <taxon>Holophagae</taxon>
        <taxon>Holophagales</taxon>
        <taxon>Holophagaceae</taxon>
        <taxon>Geothrix</taxon>
    </lineage>
</organism>
<protein>
    <submittedName>
        <fullName evidence="1">DUF721 domain-containing protein</fullName>
    </submittedName>
</protein>
<comment type="caution">
    <text evidence="1">The sequence shown here is derived from an EMBL/GenBank/DDBJ whole genome shotgun (WGS) entry which is preliminary data.</text>
</comment>
<dbReference type="AlphaFoldDB" id="A0A936F2L2"/>
<accession>A0A936F2L2</accession>
<dbReference type="InterPro" id="IPR007922">
    <property type="entry name" value="DciA-like"/>
</dbReference>
<evidence type="ECO:0000313" key="2">
    <source>
        <dbReference type="Proteomes" id="UP000709959"/>
    </source>
</evidence>
<gene>
    <name evidence="1" type="ORF">IPN91_09900</name>
</gene>
<dbReference type="Pfam" id="PF05258">
    <property type="entry name" value="DciA"/>
    <property type="match status" value="1"/>
</dbReference>
<name>A0A936F2L2_9BACT</name>
<reference evidence="1 2" key="1">
    <citation type="submission" date="2020-10" db="EMBL/GenBank/DDBJ databases">
        <title>Connecting structure to function with the recovery of over 1000 high-quality activated sludge metagenome-assembled genomes encoding full-length rRNA genes using long-read sequencing.</title>
        <authorList>
            <person name="Singleton C.M."/>
            <person name="Petriglieri F."/>
            <person name="Kristensen J.M."/>
            <person name="Kirkegaard R.H."/>
            <person name="Michaelsen T.Y."/>
            <person name="Andersen M.H."/>
            <person name="Karst S.M."/>
            <person name="Dueholm M.S."/>
            <person name="Nielsen P.H."/>
            <person name="Albertsen M."/>
        </authorList>
    </citation>
    <scope>NUCLEOTIDE SEQUENCE [LARGE SCALE GENOMIC DNA]</scope>
    <source>
        <strain evidence="1">OdNE_18-Q3-R46-58_MAXAC.008</strain>
    </source>
</reference>
<proteinExistence type="predicted"/>
<dbReference type="Proteomes" id="UP000709959">
    <property type="component" value="Unassembled WGS sequence"/>
</dbReference>
<dbReference type="EMBL" id="JADKCH010000010">
    <property type="protein sequence ID" value="MBK8572938.1"/>
    <property type="molecule type" value="Genomic_DNA"/>
</dbReference>
<evidence type="ECO:0000313" key="1">
    <source>
        <dbReference type="EMBL" id="MBK8572938.1"/>
    </source>
</evidence>